<dbReference type="Proteomes" id="UP000018468">
    <property type="component" value="Linkage group LG13"/>
</dbReference>
<dbReference type="CDD" id="cd02587">
    <property type="entry name" value="HAD_5-3dNT"/>
    <property type="match status" value="1"/>
</dbReference>
<protein>
    <submittedName>
        <fullName evidence="2">5',3'-nucleotidase, mitochondrial</fullName>
    </submittedName>
</protein>
<dbReference type="PANTHER" id="PTHR16504">
    <property type="entry name" value="5'(3')-DEOXYRIBONUCLEOTIDASE"/>
    <property type="match status" value="1"/>
</dbReference>
<feature type="active site" description="Proton donor" evidence="1">
    <location>
        <position position="28"/>
    </location>
</feature>
<dbReference type="eggNOG" id="ENOG502QPWJ">
    <property type="taxonomic scope" value="Eukaryota"/>
</dbReference>
<reference evidence="2" key="3">
    <citation type="submission" date="2025-09" db="UniProtKB">
        <authorList>
            <consortium name="Ensembl"/>
        </authorList>
    </citation>
    <scope>IDENTIFICATION</scope>
</reference>
<keyword evidence="3" id="KW-1185">Reference proteome</keyword>
<evidence type="ECO:0000313" key="3">
    <source>
        <dbReference type="Proteomes" id="UP000018468"/>
    </source>
</evidence>
<dbReference type="Gene3D" id="1.10.40.40">
    <property type="entry name" value="Deoxyribonucleotidase, domain 2"/>
    <property type="match status" value="1"/>
</dbReference>
<dbReference type="STRING" id="7918.ENSLOCP00000002193"/>
<organism evidence="2 3">
    <name type="scientific">Lepisosteus oculatus</name>
    <name type="common">Spotted gar</name>
    <dbReference type="NCBI Taxonomy" id="7918"/>
    <lineage>
        <taxon>Eukaryota</taxon>
        <taxon>Metazoa</taxon>
        <taxon>Chordata</taxon>
        <taxon>Craniata</taxon>
        <taxon>Vertebrata</taxon>
        <taxon>Euteleostomi</taxon>
        <taxon>Actinopterygii</taxon>
        <taxon>Neopterygii</taxon>
        <taxon>Holostei</taxon>
        <taxon>Semionotiformes</taxon>
        <taxon>Lepisosteidae</taxon>
        <taxon>Lepisosteus</taxon>
    </lineage>
</organism>
<dbReference type="InParanoid" id="W5M1D6"/>
<evidence type="ECO:0000313" key="2">
    <source>
        <dbReference type="Ensembl" id="ENSLOCP00000002193.1"/>
    </source>
</evidence>
<dbReference type="SUPFAM" id="SSF56784">
    <property type="entry name" value="HAD-like"/>
    <property type="match status" value="1"/>
</dbReference>
<dbReference type="Pfam" id="PF06941">
    <property type="entry name" value="NT5C"/>
    <property type="match status" value="1"/>
</dbReference>
<dbReference type="GO" id="GO:0008253">
    <property type="term" value="F:5'-nucleotidase activity"/>
    <property type="evidence" value="ECO:0000318"/>
    <property type="project" value="GO_Central"/>
</dbReference>
<accession>W5M1D6</accession>
<dbReference type="EMBL" id="AHAT01031987">
    <property type="status" value="NOT_ANNOTATED_CDS"/>
    <property type="molecule type" value="Genomic_DNA"/>
</dbReference>
<dbReference type="SFLD" id="SFLDS00003">
    <property type="entry name" value="Haloacid_Dehalogenase"/>
    <property type="match status" value="1"/>
</dbReference>
<reference evidence="3" key="1">
    <citation type="submission" date="2011-12" db="EMBL/GenBank/DDBJ databases">
        <title>The Draft Genome of Lepisosteus oculatus.</title>
        <authorList>
            <consortium name="The Broad Institute Genome Assembly &amp; Analysis Group"/>
            <consortium name="Computational R&amp;D Group"/>
            <consortium name="and Sequencing Platform"/>
            <person name="Di Palma F."/>
            <person name="Alfoldi J."/>
            <person name="Johnson J."/>
            <person name="Berlin A."/>
            <person name="Gnerre S."/>
            <person name="Jaffe D."/>
            <person name="MacCallum I."/>
            <person name="Young S."/>
            <person name="Walker B.J."/>
            <person name="Lander E.S."/>
            <person name="Lindblad-Toh K."/>
        </authorList>
    </citation>
    <scope>NUCLEOTIDE SEQUENCE [LARGE SCALE GENOMIC DNA]</scope>
</reference>
<dbReference type="InterPro" id="IPR023214">
    <property type="entry name" value="HAD_sf"/>
</dbReference>
<dbReference type="GO" id="GO:0009223">
    <property type="term" value="P:pyrimidine deoxyribonucleotide catabolic process"/>
    <property type="evidence" value="ECO:0000318"/>
    <property type="project" value="GO_Central"/>
</dbReference>
<feature type="active site" description="Nucleophile" evidence="1">
    <location>
        <position position="26"/>
    </location>
</feature>
<name>W5M1D6_LEPOC</name>
<reference evidence="2" key="2">
    <citation type="submission" date="2025-08" db="UniProtKB">
        <authorList>
            <consortium name="Ensembl"/>
        </authorList>
    </citation>
    <scope>IDENTIFICATION</scope>
</reference>
<dbReference type="FunFam" id="3.40.50.1000:FF:000133">
    <property type="entry name" value="5'(3')-deoxyribonucleotidase, cytosolic type"/>
    <property type="match status" value="1"/>
</dbReference>
<evidence type="ECO:0000256" key="1">
    <source>
        <dbReference type="PIRSR" id="PIRSR610708-1"/>
    </source>
</evidence>
<dbReference type="InterPro" id="IPR036412">
    <property type="entry name" value="HAD-like_sf"/>
</dbReference>
<sequence>LSSVTFSFKSERRPKHGKKRLRVLVDMDGVIADFEGGFLKKFRARYPNEPYITLEDRRGFWVSTQYGHLRSDLCEKAISIWETKNFFIDLEPLPGAVVAVKEMSKLENTDVFICTSPINNYNHCPYEKYAWIEKHLGCEFLEKVILTRDKTVVCADLLIDDKPDISGAEPHPAWEHVLFTACHNEHLPACRWRRRLHSWQDDWRALLDSKRQ</sequence>
<dbReference type="HOGENOM" id="CLU_100259_0_0_1"/>
<dbReference type="PANTHER" id="PTHR16504:SF4">
    <property type="entry name" value="5'(3')-DEOXYRIBONUCLEOTIDASE"/>
    <property type="match status" value="1"/>
</dbReference>
<dbReference type="Ensembl" id="ENSLOCT00000002198.1">
    <property type="protein sequence ID" value="ENSLOCP00000002193.1"/>
    <property type="gene ID" value="ENSLOCG00000001889.1"/>
</dbReference>
<dbReference type="GeneTree" id="ENSGT00390000011596"/>
<dbReference type="SFLD" id="SFLDG01145">
    <property type="entry name" value="C1.2.1"/>
    <property type="match status" value="1"/>
</dbReference>
<dbReference type="Bgee" id="ENSLOCG00000001889">
    <property type="expression patterns" value="Expressed in muscle tissue and 13 other cell types or tissues"/>
</dbReference>
<dbReference type="SFLD" id="SFLDG01126">
    <property type="entry name" value="C1.2:_Nucleotidase_Like"/>
    <property type="match status" value="1"/>
</dbReference>
<dbReference type="InterPro" id="IPR010708">
    <property type="entry name" value="5'(3')-deoxyribonucleotidase"/>
</dbReference>
<dbReference type="OMA" id="VLFTSCH"/>
<dbReference type="AlphaFoldDB" id="W5M1D6"/>
<dbReference type="Gene3D" id="3.40.50.1000">
    <property type="entry name" value="HAD superfamily/HAD-like"/>
    <property type="match status" value="1"/>
</dbReference>
<proteinExistence type="predicted"/>